<organism evidence="1 2">
    <name type="scientific">Hydrobacter penzbergensis</name>
    <dbReference type="NCBI Taxonomy" id="1235997"/>
    <lineage>
        <taxon>Bacteria</taxon>
        <taxon>Pseudomonadati</taxon>
        <taxon>Bacteroidota</taxon>
        <taxon>Chitinophagia</taxon>
        <taxon>Chitinophagales</taxon>
        <taxon>Chitinophagaceae</taxon>
        <taxon>Hydrobacter</taxon>
    </lineage>
</organism>
<protein>
    <submittedName>
        <fullName evidence="1">Uncharacterized protein</fullName>
    </submittedName>
</protein>
<dbReference type="Proteomes" id="UP000198711">
    <property type="component" value="Unassembled WGS sequence"/>
</dbReference>
<sequence length="57" mass="6863">MDTVNHCFIKRTDLKAQLAMKNQSFQLIIPADEFLFLQFFHQALYFLAWMPGQQQIW</sequence>
<comment type="caution">
    <text evidence="1">The sequence shown here is derived from an EMBL/GenBank/DDBJ whole genome shotgun (WGS) entry which is preliminary data.</text>
</comment>
<reference evidence="1 2" key="1">
    <citation type="submission" date="2016-10" db="EMBL/GenBank/DDBJ databases">
        <authorList>
            <person name="Varghese N."/>
            <person name="Submissions S."/>
        </authorList>
    </citation>
    <scope>NUCLEOTIDE SEQUENCE [LARGE SCALE GENOMIC DNA]</scope>
    <source>
        <strain evidence="1 2">DSM 25353</strain>
    </source>
</reference>
<evidence type="ECO:0000313" key="2">
    <source>
        <dbReference type="Proteomes" id="UP000198711"/>
    </source>
</evidence>
<dbReference type="EMBL" id="FNNO01000002">
    <property type="protein sequence ID" value="SDW40524.1"/>
    <property type="molecule type" value="Genomic_DNA"/>
</dbReference>
<keyword evidence="2" id="KW-1185">Reference proteome</keyword>
<evidence type="ECO:0000313" key="1">
    <source>
        <dbReference type="EMBL" id="SDW40524.1"/>
    </source>
</evidence>
<proteinExistence type="predicted"/>
<dbReference type="AlphaFoldDB" id="A0A8X8IEG8"/>
<accession>A0A8X8IEG8</accession>
<gene>
    <name evidence="1" type="ORF">SAMN05444410_102222</name>
</gene>
<name>A0A8X8IEG8_9BACT</name>